<dbReference type="InterPro" id="IPR023188">
    <property type="entry name" value="DPS_DNA-bd_CS"/>
</dbReference>
<dbReference type="PRINTS" id="PR01346">
    <property type="entry name" value="HELNAPAPROT"/>
</dbReference>
<dbReference type="CDD" id="cd01043">
    <property type="entry name" value="DPS"/>
    <property type="match status" value="1"/>
</dbReference>
<dbReference type="PROSITE" id="PS00819">
    <property type="entry name" value="DPS_2"/>
    <property type="match status" value="1"/>
</dbReference>
<dbReference type="PANTHER" id="PTHR42932">
    <property type="entry name" value="GENERAL STRESS PROTEIN 20U"/>
    <property type="match status" value="1"/>
</dbReference>
<sequence>MSIQQETTTKTFLNKQVANYGLFYTKLHQLHWYVKGANFFTLHVKFEELYNQTTEILDELAERLLQINGRPYSTLREFLEHASLKEQPYINPLSEKEMVQTAVDDLVLLRDELEEGIVISDREGDAVTNDTLIAIKNKLDKTIWFYTAFLGKDPVPQKNN</sequence>
<dbReference type="PIRSF" id="PIRSF005900">
    <property type="entry name" value="Dps"/>
    <property type="match status" value="1"/>
</dbReference>
<keyword evidence="5" id="KW-1185">Reference proteome</keyword>
<name>A0A0U1QP82_9BACL</name>
<proteinExistence type="inferred from homology"/>
<evidence type="ECO:0000313" key="5">
    <source>
        <dbReference type="Proteomes" id="UP000035553"/>
    </source>
</evidence>
<dbReference type="PANTHER" id="PTHR42932:SF1">
    <property type="entry name" value="GENERAL STRESS PROTEIN 20U"/>
    <property type="match status" value="1"/>
</dbReference>
<evidence type="ECO:0000256" key="1">
    <source>
        <dbReference type="ARBA" id="ARBA00009497"/>
    </source>
</evidence>
<dbReference type="Pfam" id="PF00210">
    <property type="entry name" value="Ferritin"/>
    <property type="match status" value="1"/>
</dbReference>
<dbReference type="OrthoDB" id="9797023at2"/>
<evidence type="ECO:0000256" key="2">
    <source>
        <dbReference type="RuleBase" id="RU003875"/>
    </source>
</evidence>
<comment type="similarity">
    <text evidence="1 2">Belongs to the Dps family.</text>
</comment>
<dbReference type="PROSITE" id="PS00818">
    <property type="entry name" value="DPS_1"/>
    <property type="match status" value="1"/>
</dbReference>
<dbReference type="AlphaFoldDB" id="A0A0U1QP82"/>
<dbReference type="InterPro" id="IPR012347">
    <property type="entry name" value="Ferritin-like"/>
</dbReference>
<dbReference type="InterPro" id="IPR008331">
    <property type="entry name" value="Ferritin_DPS_dom"/>
</dbReference>
<dbReference type="SUPFAM" id="SSF47240">
    <property type="entry name" value="Ferritin-like"/>
    <property type="match status" value="1"/>
</dbReference>
<evidence type="ECO:0000313" key="4">
    <source>
        <dbReference type="EMBL" id="KLI02614.1"/>
    </source>
</evidence>
<dbReference type="STRING" id="1069536.SINU_07330"/>
<dbReference type="InterPro" id="IPR002177">
    <property type="entry name" value="DPS_DNA-bd"/>
</dbReference>
<comment type="caution">
    <text evidence="4">The sequence shown here is derived from an EMBL/GenBank/DDBJ whole genome shotgun (WGS) entry which is preliminary data.</text>
</comment>
<reference evidence="4 5" key="1">
    <citation type="journal article" date="2011" name="J. Bacteriol.">
        <title>Draft genome sequence of Sporolactobacillus inulinus strain CASD, an efficient D-lactic acid-producing bacterium with high-concentration lactate tolerance capability.</title>
        <authorList>
            <person name="Yu B."/>
            <person name="Su F."/>
            <person name="Wang L."/>
            <person name="Xu K."/>
            <person name="Zhao B."/>
            <person name="Xu P."/>
        </authorList>
    </citation>
    <scope>NUCLEOTIDE SEQUENCE [LARGE SCALE GENOMIC DNA]</scope>
    <source>
        <strain evidence="4 5">CASD</strain>
    </source>
</reference>
<dbReference type="Gene3D" id="1.20.1260.10">
    <property type="match status" value="1"/>
</dbReference>
<accession>A0A0U1QP82</accession>
<dbReference type="Proteomes" id="UP000035553">
    <property type="component" value="Unassembled WGS sequence"/>
</dbReference>
<feature type="domain" description="Ferritin/DPS" evidence="3">
    <location>
        <begin position="13"/>
        <end position="152"/>
    </location>
</feature>
<dbReference type="GO" id="GO:0008199">
    <property type="term" value="F:ferric iron binding"/>
    <property type="evidence" value="ECO:0007669"/>
    <property type="project" value="InterPro"/>
</dbReference>
<organism evidence="4 5">
    <name type="scientific">Sporolactobacillus inulinus CASD</name>
    <dbReference type="NCBI Taxonomy" id="1069536"/>
    <lineage>
        <taxon>Bacteria</taxon>
        <taxon>Bacillati</taxon>
        <taxon>Bacillota</taxon>
        <taxon>Bacilli</taxon>
        <taxon>Bacillales</taxon>
        <taxon>Sporolactobacillaceae</taxon>
        <taxon>Sporolactobacillus</taxon>
    </lineage>
</organism>
<dbReference type="GO" id="GO:0016722">
    <property type="term" value="F:oxidoreductase activity, acting on metal ions"/>
    <property type="evidence" value="ECO:0007669"/>
    <property type="project" value="InterPro"/>
</dbReference>
<gene>
    <name evidence="4" type="ORF">SINU_07330</name>
</gene>
<evidence type="ECO:0000259" key="3">
    <source>
        <dbReference type="Pfam" id="PF00210"/>
    </source>
</evidence>
<protein>
    <submittedName>
        <fullName evidence="4">General stress protein</fullName>
    </submittedName>
</protein>
<dbReference type="RefSeq" id="WP_010024243.1">
    <property type="nucleotide sequence ID" value="NZ_AFVQ02000087.1"/>
</dbReference>
<dbReference type="EMBL" id="AFVQ02000087">
    <property type="protein sequence ID" value="KLI02614.1"/>
    <property type="molecule type" value="Genomic_DNA"/>
</dbReference>
<dbReference type="InterPro" id="IPR009078">
    <property type="entry name" value="Ferritin-like_SF"/>
</dbReference>